<accession>A0AAW0GVI1</accession>
<keyword evidence="1" id="KW-0732">Signal</keyword>
<feature type="chain" id="PRO_5043956744" evidence="1">
    <location>
        <begin position="20"/>
        <end position="135"/>
    </location>
</feature>
<feature type="signal peptide" evidence="1">
    <location>
        <begin position="1"/>
        <end position="19"/>
    </location>
</feature>
<dbReference type="Proteomes" id="UP001385951">
    <property type="component" value="Unassembled WGS sequence"/>
</dbReference>
<dbReference type="GO" id="GO:0051118">
    <property type="term" value="F:glucan endo-1,3-alpha-glucosidase activity"/>
    <property type="evidence" value="ECO:0007669"/>
    <property type="project" value="InterPro"/>
</dbReference>
<evidence type="ECO:0000313" key="3">
    <source>
        <dbReference type="Proteomes" id="UP001385951"/>
    </source>
</evidence>
<keyword evidence="3" id="KW-1185">Reference proteome</keyword>
<dbReference type="EMBL" id="JASBNA010000003">
    <property type="protein sequence ID" value="KAK7693519.1"/>
    <property type="molecule type" value="Genomic_DNA"/>
</dbReference>
<dbReference type="Pfam" id="PF03659">
    <property type="entry name" value="Glyco_hydro_71"/>
    <property type="match status" value="1"/>
</dbReference>
<dbReference type="InterPro" id="IPR005197">
    <property type="entry name" value="Glyco_hydro_71"/>
</dbReference>
<evidence type="ECO:0000256" key="1">
    <source>
        <dbReference type="SAM" id="SignalP"/>
    </source>
</evidence>
<proteinExistence type="predicted"/>
<organism evidence="2 3">
    <name type="scientific">Cerrena zonata</name>
    <dbReference type="NCBI Taxonomy" id="2478898"/>
    <lineage>
        <taxon>Eukaryota</taxon>
        <taxon>Fungi</taxon>
        <taxon>Dikarya</taxon>
        <taxon>Basidiomycota</taxon>
        <taxon>Agaricomycotina</taxon>
        <taxon>Agaricomycetes</taxon>
        <taxon>Polyporales</taxon>
        <taxon>Cerrenaceae</taxon>
        <taxon>Cerrena</taxon>
    </lineage>
</organism>
<evidence type="ECO:0000313" key="2">
    <source>
        <dbReference type="EMBL" id="KAK7693519.1"/>
    </source>
</evidence>
<reference evidence="2 3" key="1">
    <citation type="submission" date="2022-09" db="EMBL/GenBank/DDBJ databases">
        <authorList>
            <person name="Palmer J.M."/>
        </authorList>
    </citation>
    <scope>NUCLEOTIDE SEQUENCE [LARGE SCALE GENOMIC DNA]</scope>
    <source>
        <strain evidence="2 3">DSM 7382</strain>
    </source>
</reference>
<sequence>MILFRILLGCAALTRVAYAQKVFAHFMAQNSFSYSQQDWANDINTAVSIGIDGFALNMANFEMTYEPGKVDLAYAAAEALNGKFQFFYSFDMADLSHPWDPNVIVNQILAHANSVGHIQVERQDSSVHFRWSPEQ</sequence>
<comment type="caution">
    <text evidence="2">The sequence shown here is derived from an EMBL/GenBank/DDBJ whole genome shotgun (WGS) entry which is preliminary data.</text>
</comment>
<name>A0AAW0GVI1_9APHY</name>
<protein>
    <submittedName>
        <fullName evidence="2">Uncharacterized protein</fullName>
    </submittedName>
</protein>
<gene>
    <name evidence="2" type="ORF">QCA50_003087</name>
</gene>
<dbReference type="AlphaFoldDB" id="A0AAW0GVI1"/>